<evidence type="ECO:0000256" key="1">
    <source>
        <dbReference type="SAM" id="SignalP"/>
    </source>
</evidence>
<feature type="signal peptide" evidence="1">
    <location>
        <begin position="1"/>
        <end position="22"/>
    </location>
</feature>
<evidence type="ECO:0000259" key="2">
    <source>
        <dbReference type="Pfam" id="PF25484"/>
    </source>
</evidence>
<dbReference type="AlphaFoldDB" id="A0AAN6SP94"/>
<evidence type="ECO:0000313" key="3">
    <source>
        <dbReference type="EMBL" id="KAK4034558.1"/>
    </source>
</evidence>
<protein>
    <recommendedName>
        <fullName evidence="2">DUF7907 domain-containing protein</fullName>
    </recommendedName>
</protein>
<reference evidence="4" key="1">
    <citation type="journal article" date="2023" name="Mol. Phylogenet. Evol.">
        <title>Genome-scale phylogeny and comparative genomics of the fungal order Sordariales.</title>
        <authorList>
            <person name="Hensen N."/>
            <person name="Bonometti L."/>
            <person name="Westerberg I."/>
            <person name="Brannstrom I.O."/>
            <person name="Guillou S."/>
            <person name="Cros-Aarteil S."/>
            <person name="Calhoun S."/>
            <person name="Haridas S."/>
            <person name="Kuo A."/>
            <person name="Mondo S."/>
            <person name="Pangilinan J."/>
            <person name="Riley R."/>
            <person name="LaButti K."/>
            <person name="Andreopoulos B."/>
            <person name="Lipzen A."/>
            <person name="Chen C."/>
            <person name="Yan M."/>
            <person name="Daum C."/>
            <person name="Ng V."/>
            <person name="Clum A."/>
            <person name="Steindorff A."/>
            <person name="Ohm R.A."/>
            <person name="Martin F."/>
            <person name="Silar P."/>
            <person name="Natvig D.O."/>
            <person name="Lalanne C."/>
            <person name="Gautier V."/>
            <person name="Ament-Velasquez S.L."/>
            <person name="Kruys A."/>
            <person name="Hutchinson M.I."/>
            <person name="Powell A.J."/>
            <person name="Barry K."/>
            <person name="Miller A.N."/>
            <person name="Grigoriev I.V."/>
            <person name="Debuchy R."/>
            <person name="Gladieux P."/>
            <person name="Hiltunen Thoren M."/>
            <person name="Johannesson H."/>
        </authorList>
    </citation>
    <scope>NUCLEOTIDE SEQUENCE [LARGE SCALE GENOMIC DNA]</scope>
    <source>
        <strain evidence="4">CBS 284.82</strain>
    </source>
</reference>
<feature type="domain" description="DUF7907" evidence="2">
    <location>
        <begin position="30"/>
        <end position="182"/>
    </location>
</feature>
<name>A0AAN6SP94_9PEZI</name>
<keyword evidence="1" id="KW-0732">Signal</keyword>
<accession>A0AAN6SP94</accession>
<evidence type="ECO:0000313" key="4">
    <source>
        <dbReference type="Proteomes" id="UP001303115"/>
    </source>
</evidence>
<gene>
    <name evidence="3" type="ORF">C8A01DRAFT_18669</name>
</gene>
<dbReference type="Proteomes" id="UP001303115">
    <property type="component" value="Unassembled WGS sequence"/>
</dbReference>
<dbReference type="Pfam" id="PF25484">
    <property type="entry name" value="DUF7907"/>
    <property type="match status" value="1"/>
</dbReference>
<organism evidence="3 4">
    <name type="scientific">Parachaetomium inaequale</name>
    <dbReference type="NCBI Taxonomy" id="2588326"/>
    <lineage>
        <taxon>Eukaryota</taxon>
        <taxon>Fungi</taxon>
        <taxon>Dikarya</taxon>
        <taxon>Ascomycota</taxon>
        <taxon>Pezizomycotina</taxon>
        <taxon>Sordariomycetes</taxon>
        <taxon>Sordariomycetidae</taxon>
        <taxon>Sordariales</taxon>
        <taxon>Chaetomiaceae</taxon>
        <taxon>Parachaetomium</taxon>
    </lineage>
</organism>
<comment type="caution">
    <text evidence="3">The sequence shown here is derived from an EMBL/GenBank/DDBJ whole genome shotgun (WGS) entry which is preliminary data.</text>
</comment>
<proteinExistence type="predicted"/>
<keyword evidence="4" id="KW-1185">Reference proteome</keyword>
<sequence length="205" mass="21245">MRFTISTLTLAAAATALPSQHARTTTTSTSKGFNLVAHVTDATSDLTPSVEGLFLSTAHTGAGLNAAVLSAANGRLFYQNGTTAEDSDILTDGGTPLFPFSLQVQPAGEARRILDISVGQGTAGSVDAQGRLVNGLGAGAFLACRQVVPYYNQEFITLQYVYGDADPAGLEGCATIELVAKCAELNELPEGSLSSHEFAAEVKCE</sequence>
<feature type="chain" id="PRO_5042813828" description="DUF7907 domain-containing protein" evidence="1">
    <location>
        <begin position="23"/>
        <end position="205"/>
    </location>
</feature>
<dbReference type="EMBL" id="MU854475">
    <property type="protein sequence ID" value="KAK4034558.1"/>
    <property type="molecule type" value="Genomic_DNA"/>
</dbReference>
<dbReference type="InterPro" id="IPR057229">
    <property type="entry name" value="DUF7907"/>
</dbReference>